<feature type="region of interest" description="Disordered" evidence="10">
    <location>
        <begin position="909"/>
        <end position="930"/>
    </location>
</feature>
<feature type="transmembrane region" description="Helical" evidence="11">
    <location>
        <begin position="854"/>
        <end position="873"/>
    </location>
</feature>
<feature type="transmembrane region" description="Helical" evidence="11">
    <location>
        <begin position="689"/>
        <end position="708"/>
    </location>
</feature>
<evidence type="ECO:0000256" key="7">
    <source>
        <dbReference type="ARBA" id="ARBA00022837"/>
    </source>
</evidence>
<dbReference type="PANTHER" id="PTHR12266:SF0">
    <property type="entry name" value="MITOCHONDRIAL SODIUM_CALCIUM EXCHANGER PROTEIN"/>
    <property type="match status" value="1"/>
</dbReference>
<dbReference type="InterPro" id="IPR029063">
    <property type="entry name" value="SAM-dependent_MTases_sf"/>
</dbReference>
<dbReference type="GO" id="GO:0006874">
    <property type="term" value="P:intracellular calcium ion homeostasis"/>
    <property type="evidence" value="ECO:0007669"/>
    <property type="project" value="TreeGrafter"/>
</dbReference>
<dbReference type="InterPro" id="IPR008580">
    <property type="entry name" value="PPPDE_dom"/>
</dbReference>
<dbReference type="EMBL" id="CAMXCT010000022">
    <property type="protein sequence ID" value="CAI3972608.1"/>
    <property type="molecule type" value="Genomic_DNA"/>
</dbReference>
<keyword evidence="3" id="KW-0813">Transport</keyword>
<name>A0A9P1BHJ7_9DINO</name>
<dbReference type="Gene3D" id="1.20.1420.30">
    <property type="entry name" value="NCX, central ion-binding region"/>
    <property type="match status" value="2"/>
</dbReference>
<evidence type="ECO:0000256" key="10">
    <source>
        <dbReference type="SAM" id="MobiDB-lite"/>
    </source>
</evidence>
<dbReference type="PANTHER" id="PTHR12266">
    <property type="entry name" value="NA+/CA2+ K+ INDEPENDENT EXCHANGER"/>
    <property type="match status" value="1"/>
</dbReference>
<dbReference type="Gene3D" id="1.10.238.10">
    <property type="entry name" value="EF-hand"/>
    <property type="match status" value="1"/>
</dbReference>
<evidence type="ECO:0000256" key="2">
    <source>
        <dbReference type="ARBA" id="ARBA00008140"/>
    </source>
</evidence>
<dbReference type="Pfam" id="PF13578">
    <property type="entry name" value="Methyltransf_24"/>
    <property type="match status" value="1"/>
</dbReference>
<comment type="caution">
    <text evidence="13">The sequence shown here is derived from an EMBL/GenBank/DDBJ whole genome shotgun (WGS) entry which is preliminary data.</text>
</comment>
<dbReference type="InterPro" id="IPR042266">
    <property type="entry name" value="PPPDE_sf"/>
</dbReference>
<dbReference type="SUPFAM" id="SSF47473">
    <property type="entry name" value="EF-hand"/>
    <property type="match status" value="1"/>
</dbReference>
<evidence type="ECO:0000256" key="3">
    <source>
        <dbReference type="ARBA" id="ARBA00022448"/>
    </source>
</evidence>
<dbReference type="Gene3D" id="3.40.50.150">
    <property type="entry name" value="Vaccinia Virus protein VP39"/>
    <property type="match status" value="1"/>
</dbReference>
<keyword evidence="4" id="KW-0645">Protease</keyword>
<feature type="transmembrane region" description="Helical" evidence="11">
    <location>
        <begin position="1113"/>
        <end position="1133"/>
    </location>
</feature>
<dbReference type="InterPro" id="IPR051359">
    <property type="entry name" value="CaCA_antiporter"/>
</dbReference>
<accession>A0A9P1BHJ7</accession>
<proteinExistence type="inferred from homology"/>
<gene>
    <name evidence="13" type="ORF">C1SCF055_LOCUS1177</name>
</gene>
<feature type="transmembrane region" description="Helical" evidence="11">
    <location>
        <begin position="824"/>
        <end position="842"/>
    </location>
</feature>
<dbReference type="InterPro" id="IPR002048">
    <property type="entry name" value="EF_hand_dom"/>
</dbReference>
<feature type="transmembrane region" description="Helical" evidence="11">
    <location>
        <begin position="1073"/>
        <end position="1092"/>
    </location>
</feature>
<dbReference type="PROSITE" id="PS50222">
    <property type="entry name" value="EF_HAND_2"/>
    <property type="match status" value="1"/>
</dbReference>
<feature type="transmembrane region" description="Helical" evidence="11">
    <location>
        <begin position="879"/>
        <end position="900"/>
    </location>
</feature>
<evidence type="ECO:0000256" key="6">
    <source>
        <dbReference type="ARBA" id="ARBA00022801"/>
    </source>
</evidence>
<dbReference type="SUPFAM" id="SSF53335">
    <property type="entry name" value="S-adenosyl-L-methionine-dependent methyltransferases"/>
    <property type="match status" value="1"/>
</dbReference>
<sequence>MAMEREPLVGLNALAAVSQWLAKALTETSEMAEGRELVLAEAEQLFQRLSLFRPSVVSRDEWLHYWMLDSSAPSHYALTILQDELRKLVRKEAPKVVDLMLQLFLQADADADGEISNQDMARCCKKCCQNSWDMPLEGAKKWLARGRKTEDGTLNYFEFVSELIGRQQHDARAPQNAKCLQIFHHLQHLPTHLPPGALPSGALPVTPWQRSPMVWRWVALTGALGAHGPGPWRVEERPVLRPLDGPLGWRLGMANAEPNRRYLQAVEDLVGDPLHKANALLNTESGKACYNSTCSNSLGGGACDYDKVFQAVAKAIRIISVAQGRMKREFHEVCEQSFGSFPRSLLLGMDSPVQTARSALGVVVMRLKHLREQLQTGVPPCMQAMEEVLYANVDLSRFGLEVISLLDHQLTIESCGAGELKLPKSVRHRVDLGFHHNDIVVSLLQRFPAGRPELLMVEVGTAAADFTVHVLKALVQVQVITIDPWLNDFNKTDGPGPGLLVSTLARQALEPWGSRVTLLQMTGEDAAKLLPDAKYDLVFIDSGLHREGDVRSFLPKVRPGGVLCGHDFYKTPAYTRAILASVPEGKALYLGPDWMWWFEVWLYQYDISGGLAAWAAPVAMFQSVEGIWHTGIIVFGKEYWYGGQCFESKPESTPFGTPLKRSYLGARNPPMSGARSARTVAKACSPRIVAIRSLSGLCVAATLVLVLGSAVTRYRYTEPCELGDAGVSQALFDYMSFYSCSALLPRAVKAVFLLLWLALLISMLASTADDYFVPQLEALSERLGLQEDVAGVTLLALGNGMPDVMTACSSVNKANDLPLTMGEFLGAANFIIVFVFACVLLASPGPTVVESWPFLRDSSMYLLVVLFMVCVTWDGQISLPESLCFFGLYGIYLAVVLLPARLRRNDGAQQEDVELEEPSSPSDSFQPLASESEAEEVGPQALEPLAGLQSKGGLSLALSTMELPFTVARHLCIPSAAWNQPRRVLAAMCPTFGSLFMFLSFGGWEAFDVPPAKVPGWAICGFLGMVLGVAVLRFSTPARQPRWHLALLLWAMCSAVSWFNFLANECVAVLEAFGLNLGISSSVLGITVLAWGNSVGDLVADTALARQNRSKMAVAGIFGSPLLSDLLGLGIALTSHCWQQGQMRSQLSKQRLGEMPHGTSR</sequence>
<comment type="subcellular location">
    <subcellularLocation>
        <location evidence="1">Membrane</location>
        <topology evidence="1">Multi-pass membrane protein</topology>
    </subcellularLocation>
</comment>
<dbReference type="Pfam" id="PF01699">
    <property type="entry name" value="Na_Ca_ex"/>
    <property type="match status" value="2"/>
</dbReference>
<evidence type="ECO:0000313" key="15">
    <source>
        <dbReference type="EMBL" id="CAL4759920.1"/>
    </source>
</evidence>
<dbReference type="InterPro" id="IPR044880">
    <property type="entry name" value="NCX_ion-bd_dom_sf"/>
</dbReference>
<dbReference type="InterPro" id="IPR011992">
    <property type="entry name" value="EF-hand-dom_pair"/>
</dbReference>
<keyword evidence="6" id="KW-0378">Hydrolase</keyword>
<reference evidence="13" key="1">
    <citation type="submission" date="2022-10" db="EMBL/GenBank/DDBJ databases">
        <authorList>
            <person name="Chen Y."/>
            <person name="Dougan E. K."/>
            <person name="Chan C."/>
            <person name="Rhodes N."/>
            <person name="Thang M."/>
        </authorList>
    </citation>
    <scope>NUCLEOTIDE SEQUENCE</scope>
</reference>
<evidence type="ECO:0000313" key="14">
    <source>
        <dbReference type="EMBL" id="CAL1125983.1"/>
    </source>
</evidence>
<evidence type="ECO:0000259" key="12">
    <source>
        <dbReference type="PROSITE" id="PS50222"/>
    </source>
</evidence>
<dbReference type="Gene3D" id="3.90.1720.30">
    <property type="entry name" value="PPPDE domains"/>
    <property type="match status" value="1"/>
</dbReference>
<feature type="transmembrane region" description="Helical" evidence="11">
    <location>
        <begin position="1043"/>
        <end position="1061"/>
    </location>
</feature>
<dbReference type="OrthoDB" id="417205at2759"/>
<dbReference type="GO" id="GO:0005509">
    <property type="term" value="F:calcium ion binding"/>
    <property type="evidence" value="ECO:0007669"/>
    <property type="project" value="InterPro"/>
</dbReference>
<protein>
    <submittedName>
        <fullName evidence="15">Cation/calcium exchanger 4 (AtCCX4) (Protein CATION CALCIUM EXCHANGER 4) (Protein CATION EXCHANGER 10)</fullName>
    </submittedName>
</protein>
<dbReference type="EMBL" id="CAMXCT030000022">
    <property type="protein sequence ID" value="CAL4759920.1"/>
    <property type="molecule type" value="Genomic_DNA"/>
</dbReference>
<evidence type="ECO:0000256" key="4">
    <source>
        <dbReference type="ARBA" id="ARBA00022670"/>
    </source>
</evidence>
<keyword evidence="7" id="KW-0106">Calcium</keyword>
<dbReference type="GO" id="GO:0016020">
    <property type="term" value="C:membrane"/>
    <property type="evidence" value="ECO:0007669"/>
    <property type="project" value="UniProtKB-SubCell"/>
</dbReference>
<dbReference type="PROSITE" id="PS00018">
    <property type="entry name" value="EF_HAND_1"/>
    <property type="match status" value="1"/>
</dbReference>
<evidence type="ECO:0000256" key="11">
    <source>
        <dbReference type="SAM" id="Phobius"/>
    </source>
</evidence>
<dbReference type="SMART" id="SM01179">
    <property type="entry name" value="DUF862"/>
    <property type="match status" value="1"/>
</dbReference>
<feature type="transmembrane region" description="Helical" evidence="11">
    <location>
        <begin position="1016"/>
        <end position="1036"/>
    </location>
</feature>
<keyword evidence="9 11" id="KW-0472">Membrane</keyword>
<keyword evidence="5 11" id="KW-0812">Transmembrane</keyword>
<dbReference type="InterPro" id="IPR004837">
    <property type="entry name" value="NaCa_Exmemb"/>
</dbReference>
<feature type="compositionally biased region" description="Polar residues" evidence="10">
    <location>
        <begin position="919"/>
        <end position="929"/>
    </location>
</feature>
<organism evidence="13">
    <name type="scientific">Cladocopium goreaui</name>
    <dbReference type="NCBI Taxonomy" id="2562237"/>
    <lineage>
        <taxon>Eukaryota</taxon>
        <taxon>Sar</taxon>
        <taxon>Alveolata</taxon>
        <taxon>Dinophyceae</taxon>
        <taxon>Suessiales</taxon>
        <taxon>Symbiodiniaceae</taxon>
        <taxon>Cladocopium</taxon>
    </lineage>
</organism>
<feature type="domain" description="EF-hand" evidence="12">
    <location>
        <begin position="95"/>
        <end position="130"/>
    </location>
</feature>
<dbReference type="Proteomes" id="UP001152797">
    <property type="component" value="Unassembled WGS sequence"/>
</dbReference>
<dbReference type="InterPro" id="IPR018247">
    <property type="entry name" value="EF_Hand_1_Ca_BS"/>
</dbReference>
<evidence type="ECO:0000256" key="1">
    <source>
        <dbReference type="ARBA" id="ARBA00004141"/>
    </source>
</evidence>
<evidence type="ECO:0000256" key="5">
    <source>
        <dbReference type="ARBA" id="ARBA00022692"/>
    </source>
</evidence>
<dbReference type="EMBL" id="CAMXCT020000022">
    <property type="protein sequence ID" value="CAL1125983.1"/>
    <property type="molecule type" value="Genomic_DNA"/>
</dbReference>
<keyword evidence="8 11" id="KW-1133">Transmembrane helix</keyword>
<evidence type="ECO:0000313" key="13">
    <source>
        <dbReference type="EMBL" id="CAI3972608.1"/>
    </source>
</evidence>
<evidence type="ECO:0000256" key="8">
    <source>
        <dbReference type="ARBA" id="ARBA00022989"/>
    </source>
</evidence>
<feature type="transmembrane region" description="Helical" evidence="11">
    <location>
        <begin position="984"/>
        <end position="1004"/>
    </location>
</feature>
<feature type="transmembrane region" description="Helical" evidence="11">
    <location>
        <begin position="750"/>
        <end position="768"/>
    </location>
</feature>
<dbReference type="GO" id="GO:0008233">
    <property type="term" value="F:peptidase activity"/>
    <property type="evidence" value="ECO:0007669"/>
    <property type="project" value="UniProtKB-KW"/>
</dbReference>
<keyword evidence="16" id="KW-1185">Reference proteome</keyword>
<reference evidence="14" key="2">
    <citation type="submission" date="2024-04" db="EMBL/GenBank/DDBJ databases">
        <authorList>
            <person name="Chen Y."/>
            <person name="Shah S."/>
            <person name="Dougan E. K."/>
            <person name="Thang M."/>
            <person name="Chan C."/>
        </authorList>
    </citation>
    <scope>NUCLEOTIDE SEQUENCE [LARGE SCALE GENOMIC DNA]</scope>
</reference>
<evidence type="ECO:0000313" key="16">
    <source>
        <dbReference type="Proteomes" id="UP001152797"/>
    </source>
</evidence>
<dbReference type="GO" id="GO:0006508">
    <property type="term" value="P:proteolysis"/>
    <property type="evidence" value="ECO:0007669"/>
    <property type="project" value="UniProtKB-KW"/>
</dbReference>
<comment type="similarity">
    <text evidence="2">Belongs to the DeSI family.</text>
</comment>
<dbReference type="GO" id="GO:0008324">
    <property type="term" value="F:monoatomic cation transmembrane transporter activity"/>
    <property type="evidence" value="ECO:0007669"/>
    <property type="project" value="TreeGrafter"/>
</dbReference>
<dbReference type="AlphaFoldDB" id="A0A9P1BHJ7"/>
<evidence type="ECO:0000256" key="9">
    <source>
        <dbReference type="ARBA" id="ARBA00023136"/>
    </source>
</evidence>